<evidence type="ECO:0000313" key="3">
    <source>
        <dbReference type="Proteomes" id="UP000030671"/>
    </source>
</evidence>
<dbReference type="AlphaFoldDB" id="W4K032"/>
<dbReference type="GeneID" id="20667202"/>
<dbReference type="HOGENOM" id="CLU_2590060_0_0_1"/>
<dbReference type="GO" id="GO:0003682">
    <property type="term" value="F:chromatin binding"/>
    <property type="evidence" value="ECO:0007669"/>
    <property type="project" value="TreeGrafter"/>
</dbReference>
<evidence type="ECO:0000259" key="1">
    <source>
        <dbReference type="Pfam" id="PF08996"/>
    </source>
</evidence>
<protein>
    <submittedName>
        <fullName evidence="2">Cysteine peptidase C12</fullName>
    </submittedName>
</protein>
<dbReference type="InterPro" id="IPR015088">
    <property type="entry name" value="Znf_DNA-dir_DNA_pol_B_alpha"/>
</dbReference>
<dbReference type="InParanoid" id="W4K032"/>
<keyword evidence="3" id="KW-1185">Reference proteome</keyword>
<dbReference type="OrthoDB" id="6755010at2759"/>
<reference evidence="2 3" key="1">
    <citation type="journal article" date="2012" name="New Phytol.">
        <title>Insight into trade-off between wood decay and parasitism from the genome of a fungal forest pathogen.</title>
        <authorList>
            <person name="Olson A."/>
            <person name="Aerts A."/>
            <person name="Asiegbu F."/>
            <person name="Belbahri L."/>
            <person name="Bouzid O."/>
            <person name="Broberg A."/>
            <person name="Canback B."/>
            <person name="Coutinho P.M."/>
            <person name="Cullen D."/>
            <person name="Dalman K."/>
            <person name="Deflorio G."/>
            <person name="van Diepen L.T."/>
            <person name="Dunand C."/>
            <person name="Duplessis S."/>
            <person name="Durling M."/>
            <person name="Gonthier P."/>
            <person name="Grimwood J."/>
            <person name="Fossdal C.G."/>
            <person name="Hansson D."/>
            <person name="Henrissat B."/>
            <person name="Hietala A."/>
            <person name="Himmelstrand K."/>
            <person name="Hoffmeister D."/>
            <person name="Hogberg N."/>
            <person name="James T.Y."/>
            <person name="Karlsson M."/>
            <person name="Kohler A."/>
            <person name="Kues U."/>
            <person name="Lee Y.H."/>
            <person name="Lin Y.C."/>
            <person name="Lind M."/>
            <person name="Lindquist E."/>
            <person name="Lombard V."/>
            <person name="Lucas S."/>
            <person name="Lunden K."/>
            <person name="Morin E."/>
            <person name="Murat C."/>
            <person name="Park J."/>
            <person name="Raffaello T."/>
            <person name="Rouze P."/>
            <person name="Salamov A."/>
            <person name="Schmutz J."/>
            <person name="Solheim H."/>
            <person name="Stahlberg J."/>
            <person name="Velez H."/>
            <person name="de Vries R.P."/>
            <person name="Wiebenga A."/>
            <person name="Woodward S."/>
            <person name="Yakovlev I."/>
            <person name="Garbelotto M."/>
            <person name="Martin F."/>
            <person name="Grigoriev I.V."/>
            <person name="Stenlid J."/>
        </authorList>
    </citation>
    <scope>NUCLEOTIDE SEQUENCE [LARGE SCALE GENOMIC DNA]</scope>
    <source>
        <strain evidence="2 3">TC 32-1</strain>
    </source>
</reference>
<organism evidence="2 3">
    <name type="scientific">Heterobasidion irregulare (strain TC 32-1)</name>
    <dbReference type="NCBI Taxonomy" id="747525"/>
    <lineage>
        <taxon>Eukaryota</taxon>
        <taxon>Fungi</taxon>
        <taxon>Dikarya</taxon>
        <taxon>Basidiomycota</taxon>
        <taxon>Agaricomycotina</taxon>
        <taxon>Agaricomycetes</taxon>
        <taxon>Russulales</taxon>
        <taxon>Bondarzewiaceae</taxon>
        <taxon>Heterobasidion</taxon>
        <taxon>Heterobasidion annosum species complex</taxon>
    </lineage>
</organism>
<dbReference type="PANTHER" id="PTHR45861:SF1">
    <property type="entry name" value="DNA POLYMERASE ALPHA CATALYTIC SUBUNIT"/>
    <property type="match status" value="1"/>
</dbReference>
<dbReference type="STRING" id="747525.W4K032"/>
<feature type="domain" description="Zinc finger DNA-directed DNA polymerase family B alpha" evidence="1">
    <location>
        <begin position="2"/>
        <end position="74"/>
    </location>
</feature>
<sequence length="80" mass="9436">MFEYSDAQLYTQLRYYSHLFDVDKAIRSAASGKRQDDIMALGSLQSELLRRMSRTVEKYLDRNGRRWVDMGSLFSFMKLA</sequence>
<evidence type="ECO:0000313" key="2">
    <source>
        <dbReference type="EMBL" id="ETW79152.1"/>
    </source>
</evidence>
<name>W4K032_HETIT</name>
<dbReference type="Proteomes" id="UP000030671">
    <property type="component" value="Unassembled WGS sequence"/>
</dbReference>
<dbReference type="GO" id="GO:0006272">
    <property type="term" value="P:leading strand elongation"/>
    <property type="evidence" value="ECO:0007669"/>
    <property type="project" value="TreeGrafter"/>
</dbReference>
<dbReference type="GO" id="GO:0003697">
    <property type="term" value="F:single-stranded DNA binding"/>
    <property type="evidence" value="ECO:0007669"/>
    <property type="project" value="TreeGrafter"/>
</dbReference>
<dbReference type="GO" id="GO:0005658">
    <property type="term" value="C:alpha DNA polymerase:primase complex"/>
    <property type="evidence" value="ECO:0007669"/>
    <property type="project" value="TreeGrafter"/>
</dbReference>
<dbReference type="GO" id="GO:0003688">
    <property type="term" value="F:DNA replication origin binding"/>
    <property type="evidence" value="ECO:0007669"/>
    <property type="project" value="TreeGrafter"/>
</dbReference>
<dbReference type="GO" id="GO:0003887">
    <property type="term" value="F:DNA-directed DNA polymerase activity"/>
    <property type="evidence" value="ECO:0007669"/>
    <property type="project" value="InterPro"/>
</dbReference>
<dbReference type="RefSeq" id="XP_009549413.1">
    <property type="nucleotide sequence ID" value="XM_009551118.1"/>
</dbReference>
<dbReference type="Gene3D" id="1.10.3200.20">
    <property type="entry name" value="DNA Polymerase alpha, zinc finger"/>
    <property type="match status" value="1"/>
</dbReference>
<dbReference type="KEGG" id="hir:HETIRDRAFT_147437"/>
<dbReference type="PANTHER" id="PTHR45861">
    <property type="entry name" value="DNA POLYMERASE ALPHA CATALYTIC SUBUNIT"/>
    <property type="match status" value="1"/>
</dbReference>
<gene>
    <name evidence="2" type="ORF">HETIRDRAFT_147437</name>
</gene>
<dbReference type="GO" id="GO:1902975">
    <property type="term" value="P:mitotic DNA replication initiation"/>
    <property type="evidence" value="ECO:0007669"/>
    <property type="project" value="TreeGrafter"/>
</dbReference>
<dbReference type="InterPro" id="IPR038256">
    <property type="entry name" value="Pol_alpha_znc_sf"/>
</dbReference>
<dbReference type="Pfam" id="PF08996">
    <property type="entry name" value="zf-DNA_Pol"/>
    <property type="match status" value="1"/>
</dbReference>
<dbReference type="EMBL" id="KI925461">
    <property type="protein sequence ID" value="ETW79152.1"/>
    <property type="molecule type" value="Genomic_DNA"/>
</dbReference>
<dbReference type="GO" id="GO:0006273">
    <property type="term" value="P:lagging strand elongation"/>
    <property type="evidence" value="ECO:0007669"/>
    <property type="project" value="TreeGrafter"/>
</dbReference>
<proteinExistence type="predicted"/>
<accession>W4K032</accession>